<feature type="compositionally biased region" description="Low complexity" evidence="2">
    <location>
        <begin position="27"/>
        <end position="36"/>
    </location>
</feature>
<dbReference type="Proteomes" id="UP000504607">
    <property type="component" value="Chromosome 2"/>
</dbReference>
<dbReference type="GeneID" id="105039857"/>
<dbReference type="InParanoid" id="A0A6I9QSM9"/>
<keyword evidence="3" id="KW-1185">Reference proteome</keyword>
<feature type="region of interest" description="Disordered" evidence="2">
    <location>
        <begin position="1"/>
        <end position="136"/>
    </location>
</feature>
<comment type="similarity">
    <text evidence="1">Belongs to the DRM1/ARP family.</text>
</comment>
<dbReference type="AlphaFoldDB" id="A0A6I9QSM9"/>
<proteinExistence type="inferred from homology"/>
<dbReference type="Pfam" id="PF05564">
    <property type="entry name" value="Auxin_repressed"/>
    <property type="match status" value="1"/>
</dbReference>
<dbReference type="PANTHER" id="PTHR33565">
    <property type="entry name" value="DORMANCY-ASSOCIATED PROTEIN 1"/>
    <property type="match status" value="1"/>
</dbReference>
<organism evidence="3 4">
    <name type="scientific">Elaeis guineensis var. tenera</name>
    <name type="common">Oil palm</name>
    <dbReference type="NCBI Taxonomy" id="51953"/>
    <lineage>
        <taxon>Eukaryota</taxon>
        <taxon>Viridiplantae</taxon>
        <taxon>Streptophyta</taxon>
        <taxon>Embryophyta</taxon>
        <taxon>Tracheophyta</taxon>
        <taxon>Spermatophyta</taxon>
        <taxon>Magnoliopsida</taxon>
        <taxon>Liliopsida</taxon>
        <taxon>Arecaceae</taxon>
        <taxon>Arecoideae</taxon>
        <taxon>Cocoseae</taxon>
        <taxon>Elaeidinae</taxon>
        <taxon>Elaeis</taxon>
    </lineage>
</organism>
<dbReference type="PANTHER" id="PTHR33565:SF20">
    <property type="entry name" value="DORMANCY-ASSOCIATED PROTEIN HOMOLOG 4"/>
    <property type="match status" value="1"/>
</dbReference>
<name>A0A6I9QSM9_ELAGV</name>
<reference evidence="4" key="1">
    <citation type="submission" date="2025-08" db="UniProtKB">
        <authorList>
            <consortium name="RefSeq"/>
        </authorList>
    </citation>
    <scope>IDENTIFICATION</scope>
</reference>
<dbReference type="RefSeq" id="XP_010914470.1">
    <property type="nucleotide sequence ID" value="XM_010916168.3"/>
</dbReference>
<evidence type="ECO:0000313" key="4">
    <source>
        <dbReference type="RefSeq" id="XP_010914470.1"/>
    </source>
</evidence>
<dbReference type="FunCoup" id="A0A6I9QSM9">
    <property type="interactions" value="1809"/>
</dbReference>
<evidence type="ECO:0000256" key="2">
    <source>
        <dbReference type="SAM" id="MobiDB-lite"/>
    </source>
</evidence>
<dbReference type="KEGG" id="egu:105039857"/>
<sequence length="136" mass="14274">MSLLDKLWDDTVAGPQPDAGLGRLRKPSSLSLRPPSARVVTDEAAAGEGRSCGEEEEPRVTRAIMIKRPGGRPSPASWTPPSSPAGFTPPASPFAGGGGKEWNRFRRKYERRGGGGGGGEVVGVEGESTSFPPFEV</sequence>
<dbReference type="OrthoDB" id="1912652at2759"/>
<accession>A0A6I9QSM9</accession>
<protein>
    <submittedName>
        <fullName evidence="4">Dormancy-associated protein homolog 3 isoform X1</fullName>
    </submittedName>
</protein>
<dbReference type="InterPro" id="IPR008406">
    <property type="entry name" value="DRM/ARP"/>
</dbReference>
<evidence type="ECO:0000256" key="1">
    <source>
        <dbReference type="ARBA" id="ARBA00010502"/>
    </source>
</evidence>
<evidence type="ECO:0000313" key="3">
    <source>
        <dbReference type="Proteomes" id="UP000504607"/>
    </source>
</evidence>
<gene>
    <name evidence="4" type="primary">LOC105039857</name>
</gene>